<keyword evidence="3" id="KW-1185">Reference proteome</keyword>
<name>A0A2L2TML9_9HYPO</name>
<evidence type="ECO:0000313" key="2">
    <source>
        <dbReference type="EMBL" id="CEI61740.1"/>
    </source>
</evidence>
<dbReference type="EMBL" id="LN649230">
    <property type="protein sequence ID" value="CEI61740.1"/>
    <property type="molecule type" value="Genomic_DNA"/>
</dbReference>
<sequence>MRAWILSPATIAAAMLSMQEKAIPTILGPTKLSFFILTPFLTLALYTMSWMIRSWEKIQRLFVHLMKSQDALQPDTIELEEVV</sequence>
<reference evidence="3" key="1">
    <citation type="submission" date="2014-10" db="EMBL/GenBank/DDBJ databases">
        <authorList>
            <person name="King R."/>
        </authorList>
    </citation>
    <scope>NUCLEOTIDE SEQUENCE [LARGE SCALE GENOMIC DNA]</scope>
    <source>
        <strain evidence="3">A3/5</strain>
    </source>
</reference>
<feature type="transmembrane region" description="Helical" evidence="1">
    <location>
        <begin position="32"/>
        <end position="52"/>
    </location>
</feature>
<keyword evidence="1" id="KW-0472">Membrane</keyword>
<keyword evidence="1" id="KW-0812">Transmembrane</keyword>
<evidence type="ECO:0000313" key="3">
    <source>
        <dbReference type="Proteomes" id="UP000245910"/>
    </source>
</evidence>
<dbReference type="Proteomes" id="UP000245910">
    <property type="component" value="Chromosome II"/>
</dbReference>
<proteinExistence type="predicted"/>
<dbReference type="AlphaFoldDB" id="A0A2L2TML9"/>
<keyword evidence="1" id="KW-1133">Transmembrane helix</keyword>
<accession>A0A2L2TML9</accession>
<protein>
    <submittedName>
        <fullName evidence="2">Uncharacterized protein</fullName>
    </submittedName>
</protein>
<organism evidence="2 3">
    <name type="scientific">Fusarium venenatum</name>
    <dbReference type="NCBI Taxonomy" id="56646"/>
    <lineage>
        <taxon>Eukaryota</taxon>
        <taxon>Fungi</taxon>
        <taxon>Dikarya</taxon>
        <taxon>Ascomycota</taxon>
        <taxon>Pezizomycotina</taxon>
        <taxon>Sordariomycetes</taxon>
        <taxon>Hypocreomycetidae</taxon>
        <taxon>Hypocreales</taxon>
        <taxon>Nectriaceae</taxon>
        <taxon>Fusarium</taxon>
    </lineage>
</organism>
<evidence type="ECO:0000256" key="1">
    <source>
        <dbReference type="SAM" id="Phobius"/>
    </source>
</evidence>